<dbReference type="Proteomes" id="UP000199125">
    <property type="component" value="Unassembled WGS sequence"/>
</dbReference>
<evidence type="ECO:0000313" key="6">
    <source>
        <dbReference type="Proteomes" id="UP000199125"/>
    </source>
</evidence>
<keyword evidence="3 4" id="KW-0012">Acyltransferase</keyword>
<accession>A0A1H6N667</accession>
<evidence type="ECO:0000256" key="3">
    <source>
        <dbReference type="ARBA" id="ARBA00023315"/>
    </source>
</evidence>
<sequence length="173" mass="18767">MADDPISATKPDWSREIPLRWWDPSRRLLRSLRAYESLRGRRSFWARLVRARWVLSHRFWSVVTQAEIPLGTKIGGGLVMPHPNGIVIHPEAEIGPNCLVFQQVTIGTTGKRMGAPRIGGHVDIGAGARILGPVTVGNHALIGANAVVVRDVPEGRIAAGVPARLLDPGQTSA</sequence>
<keyword evidence="6" id="KW-1185">Reference proteome</keyword>
<keyword evidence="1 4" id="KW-0808">Transferase</keyword>
<dbReference type="STRING" id="65735.SAMN04488075_2684"/>
<dbReference type="RefSeq" id="WP_090848601.1">
    <property type="nucleotide sequence ID" value="NZ_FNXG01000005.1"/>
</dbReference>
<dbReference type="AlphaFoldDB" id="A0A1H6N667"/>
<dbReference type="PANTHER" id="PTHR42811">
    <property type="entry name" value="SERINE ACETYLTRANSFERASE"/>
    <property type="match status" value="1"/>
</dbReference>
<protein>
    <recommendedName>
        <fullName evidence="4">Serine acetyltransferase</fullName>
        <ecNumber evidence="4">2.3.1.30</ecNumber>
    </recommendedName>
</protein>
<dbReference type="SUPFAM" id="SSF51161">
    <property type="entry name" value="Trimeric LpxA-like enzymes"/>
    <property type="match status" value="1"/>
</dbReference>
<dbReference type="PROSITE" id="PS00101">
    <property type="entry name" value="HEXAPEP_TRANSFERASES"/>
    <property type="match status" value="1"/>
</dbReference>
<dbReference type="GO" id="GO:0009001">
    <property type="term" value="F:serine O-acetyltransferase activity"/>
    <property type="evidence" value="ECO:0007669"/>
    <property type="project" value="UniProtKB-EC"/>
</dbReference>
<dbReference type="EC" id="2.3.1.30" evidence="4"/>
<name>A0A1H6N667_9RHOB</name>
<dbReference type="InterPro" id="IPR011004">
    <property type="entry name" value="Trimer_LpxA-like_sf"/>
</dbReference>
<evidence type="ECO:0000313" key="5">
    <source>
        <dbReference type="EMBL" id="SEI07973.1"/>
    </source>
</evidence>
<organism evidence="5 6">
    <name type="scientific">Paracoccus alkenifer</name>
    <dbReference type="NCBI Taxonomy" id="65735"/>
    <lineage>
        <taxon>Bacteria</taxon>
        <taxon>Pseudomonadati</taxon>
        <taxon>Pseudomonadota</taxon>
        <taxon>Alphaproteobacteria</taxon>
        <taxon>Rhodobacterales</taxon>
        <taxon>Paracoccaceae</taxon>
        <taxon>Paracoccus</taxon>
    </lineage>
</organism>
<evidence type="ECO:0000256" key="1">
    <source>
        <dbReference type="ARBA" id="ARBA00022679"/>
    </source>
</evidence>
<dbReference type="InterPro" id="IPR005881">
    <property type="entry name" value="Ser_O-AcTrfase"/>
</dbReference>
<reference evidence="6" key="1">
    <citation type="submission" date="2016-10" db="EMBL/GenBank/DDBJ databases">
        <authorList>
            <person name="Varghese N."/>
            <person name="Submissions S."/>
        </authorList>
    </citation>
    <scope>NUCLEOTIDE SEQUENCE [LARGE SCALE GENOMIC DNA]</scope>
    <source>
        <strain evidence="6">DSM 11593</strain>
    </source>
</reference>
<evidence type="ECO:0000256" key="4">
    <source>
        <dbReference type="PIRNR" id="PIRNR000441"/>
    </source>
</evidence>
<dbReference type="InterPro" id="IPR045304">
    <property type="entry name" value="LbH_SAT"/>
</dbReference>
<comment type="similarity">
    <text evidence="4">Belongs to the transferase hexapeptide repeat family.</text>
</comment>
<dbReference type="Gene3D" id="2.160.10.10">
    <property type="entry name" value="Hexapeptide repeat proteins"/>
    <property type="match status" value="1"/>
</dbReference>
<dbReference type="PIRSF" id="PIRSF000441">
    <property type="entry name" value="CysE"/>
    <property type="match status" value="1"/>
</dbReference>
<evidence type="ECO:0000256" key="2">
    <source>
        <dbReference type="ARBA" id="ARBA00022737"/>
    </source>
</evidence>
<dbReference type="GO" id="GO:0006535">
    <property type="term" value="P:cysteine biosynthetic process from serine"/>
    <property type="evidence" value="ECO:0007669"/>
    <property type="project" value="InterPro"/>
</dbReference>
<dbReference type="EMBL" id="FNXG01000005">
    <property type="protein sequence ID" value="SEI07973.1"/>
    <property type="molecule type" value="Genomic_DNA"/>
</dbReference>
<comment type="catalytic activity">
    <reaction evidence="4">
        <text>L-serine + acetyl-CoA = O-acetyl-L-serine + CoA</text>
        <dbReference type="Rhea" id="RHEA:24560"/>
        <dbReference type="ChEBI" id="CHEBI:33384"/>
        <dbReference type="ChEBI" id="CHEBI:57287"/>
        <dbReference type="ChEBI" id="CHEBI:57288"/>
        <dbReference type="ChEBI" id="CHEBI:58340"/>
        <dbReference type="EC" id="2.3.1.30"/>
    </reaction>
</comment>
<dbReference type="CDD" id="cd03354">
    <property type="entry name" value="LbH_SAT"/>
    <property type="match status" value="1"/>
</dbReference>
<dbReference type="GO" id="GO:0005737">
    <property type="term" value="C:cytoplasm"/>
    <property type="evidence" value="ECO:0007669"/>
    <property type="project" value="InterPro"/>
</dbReference>
<keyword evidence="2" id="KW-0677">Repeat</keyword>
<proteinExistence type="inferred from homology"/>
<gene>
    <name evidence="5" type="ORF">SAMN04488075_2684</name>
</gene>
<dbReference type="InterPro" id="IPR018357">
    <property type="entry name" value="Hexapep_transf_CS"/>
</dbReference>
<dbReference type="OrthoDB" id="7545269at2"/>